<feature type="domain" description="G" evidence="2">
    <location>
        <begin position="34"/>
        <end position="152"/>
    </location>
</feature>
<evidence type="ECO:0000313" key="4">
    <source>
        <dbReference type="Proteomes" id="UP000027265"/>
    </source>
</evidence>
<dbReference type="Proteomes" id="UP000027265">
    <property type="component" value="Unassembled WGS sequence"/>
</dbReference>
<dbReference type="EMBL" id="KL197715">
    <property type="protein sequence ID" value="KDQ59826.1"/>
    <property type="molecule type" value="Genomic_DNA"/>
</dbReference>
<dbReference type="CDD" id="cd00882">
    <property type="entry name" value="Ras_like_GTPase"/>
    <property type="match status" value="1"/>
</dbReference>
<dbReference type="HOGENOM" id="CLU_050405_0_1_1"/>
<dbReference type="SUPFAM" id="SSF52540">
    <property type="entry name" value="P-loop containing nucleoside triphosphate hydrolases"/>
    <property type="match status" value="1"/>
</dbReference>
<name>A0A067QB72_9AGAM</name>
<proteinExistence type="predicted"/>
<evidence type="ECO:0000256" key="1">
    <source>
        <dbReference type="SAM" id="MobiDB-lite"/>
    </source>
</evidence>
<organism evidence="3 4">
    <name type="scientific">Jaapia argillacea MUCL 33604</name>
    <dbReference type="NCBI Taxonomy" id="933084"/>
    <lineage>
        <taxon>Eukaryota</taxon>
        <taxon>Fungi</taxon>
        <taxon>Dikarya</taxon>
        <taxon>Basidiomycota</taxon>
        <taxon>Agaricomycotina</taxon>
        <taxon>Agaricomycetes</taxon>
        <taxon>Agaricomycetidae</taxon>
        <taxon>Jaapiales</taxon>
        <taxon>Jaapiaceae</taxon>
        <taxon>Jaapia</taxon>
    </lineage>
</organism>
<dbReference type="GO" id="GO:0005525">
    <property type="term" value="F:GTP binding"/>
    <property type="evidence" value="ECO:0007669"/>
    <property type="project" value="InterPro"/>
</dbReference>
<dbReference type="Gene3D" id="3.40.50.300">
    <property type="entry name" value="P-loop containing nucleotide triphosphate hydrolases"/>
    <property type="match status" value="1"/>
</dbReference>
<reference evidence="4" key="1">
    <citation type="journal article" date="2014" name="Proc. Natl. Acad. Sci. U.S.A.">
        <title>Extensive sampling of basidiomycete genomes demonstrates inadequacy of the white-rot/brown-rot paradigm for wood decay fungi.</title>
        <authorList>
            <person name="Riley R."/>
            <person name="Salamov A.A."/>
            <person name="Brown D.W."/>
            <person name="Nagy L.G."/>
            <person name="Floudas D."/>
            <person name="Held B.W."/>
            <person name="Levasseur A."/>
            <person name="Lombard V."/>
            <person name="Morin E."/>
            <person name="Otillar R."/>
            <person name="Lindquist E.A."/>
            <person name="Sun H."/>
            <person name="LaButti K.M."/>
            <person name="Schmutz J."/>
            <person name="Jabbour D."/>
            <person name="Luo H."/>
            <person name="Baker S.E."/>
            <person name="Pisabarro A.G."/>
            <person name="Walton J.D."/>
            <person name="Blanchette R.A."/>
            <person name="Henrissat B."/>
            <person name="Martin F."/>
            <person name="Cullen D."/>
            <person name="Hibbett D.S."/>
            <person name="Grigoriev I.V."/>
        </authorList>
    </citation>
    <scope>NUCLEOTIDE SEQUENCE [LARGE SCALE GENOMIC DNA]</scope>
    <source>
        <strain evidence="4">MUCL 33604</strain>
    </source>
</reference>
<feature type="region of interest" description="Disordered" evidence="1">
    <location>
        <begin position="1"/>
        <end position="25"/>
    </location>
</feature>
<sequence length="260" mass="28800">MTSDPPPRSSSTGKTVDLIRSTTPSSSGIPTANVIVFGETGVGKSSVINMVTCVNVASTSGGARGCTFGSGRYIVHTPHVTLNLFDTPGLDQSQEPATYAGVVRLVRSMKDGVNLLVYVIRGPRLWDLESMVKHYRVLFEVICQQMVPIVVVVTGLEWEEPCDGWWCKNRYAFDHHDMMFSGHACITAIRGKFNKRANRYVLEDEYNESVVKVMDVIKTHYSTRPFKMERASGFLAVLKTTFGGAAEQVFGPEVREPRSR</sequence>
<dbReference type="Pfam" id="PF01926">
    <property type="entry name" value="MMR_HSR1"/>
    <property type="match status" value="1"/>
</dbReference>
<dbReference type="InterPro" id="IPR025662">
    <property type="entry name" value="Sigma_54_int_dom_ATP-bd_1"/>
</dbReference>
<dbReference type="PROSITE" id="PS00675">
    <property type="entry name" value="SIGMA54_INTERACT_1"/>
    <property type="match status" value="1"/>
</dbReference>
<evidence type="ECO:0000313" key="3">
    <source>
        <dbReference type="EMBL" id="KDQ59826.1"/>
    </source>
</evidence>
<dbReference type="InterPro" id="IPR027417">
    <property type="entry name" value="P-loop_NTPase"/>
</dbReference>
<feature type="compositionally biased region" description="Polar residues" evidence="1">
    <location>
        <begin position="9"/>
        <end position="25"/>
    </location>
</feature>
<keyword evidence="4" id="KW-1185">Reference proteome</keyword>
<dbReference type="AlphaFoldDB" id="A0A067QB72"/>
<dbReference type="InterPro" id="IPR006073">
    <property type="entry name" value="GTP-bd"/>
</dbReference>
<dbReference type="OrthoDB" id="8954335at2759"/>
<dbReference type="InParanoid" id="A0A067QB72"/>
<protein>
    <recommendedName>
        <fullName evidence="2">G domain-containing protein</fullName>
    </recommendedName>
</protein>
<accession>A0A067QB72</accession>
<evidence type="ECO:0000259" key="2">
    <source>
        <dbReference type="Pfam" id="PF01926"/>
    </source>
</evidence>
<gene>
    <name evidence="3" type="ORF">JAAARDRAFT_175381</name>
</gene>